<dbReference type="InterPro" id="IPR001841">
    <property type="entry name" value="Znf_RING"/>
</dbReference>
<comment type="subcellular location">
    <subcellularLocation>
        <location evidence="1">Nucleus</location>
    </subcellularLocation>
</comment>
<dbReference type="RefSeq" id="XP_016458987.1">
    <property type="nucleotide sequence ID" value="XM_016603501.1"/>
</dbReference>
<dbReference type="GO" id="GO:0045892">
    <property type="term" value="P:negative regulation of DNA-templated transcription"/>
    <property type="evidence" value="ECO:0000318"/>
    <property type="project" value="GO_Central"/>
</dbReference>
<dbReference type="InterPro" id="IPR044718">
    <property type="entry name" value="HOS1"/>
</dbReference>
<keyword evidence="3" id="KW-0479">Metal-binding</keyword>
<accession>A0A1S3Z467</accession>
<gene>
    <name evidence="5" type="primary">LOC107782603</name>
</gene>
<dbReference type="AlphaFoldDB" id="A0A1S3Z467"/>
<keyword evidence="3" id="KW-0863">Zinc-finger</keyword>
<dbReference type="STRING" id="4097.A0A1S3Z467"/>
<protein>
    <submittedName>
        <fullName evidence="5">E3 ubiquitin-protein ligase HOS1</fullName>
    </submittedName>
</protein>
<dbReference type="GO" id="GO:0008270">
    <property type="term" value="F:zinc ion binding"/>
    <property type="evidence" value="ECO:0007669"/>
    <property type="project" value="UniProtKB-KW"/>
</dbReference>
<keyword evidence="2" id="KW-0539">Nucleus</keyword>
<dbReference type="PaxDb" id="4097-A0A1S3Z467"/>
<dbReference type="PROSITE" id="PS50089">
    <property type="entry name" value="ZF_RING_2"/>
    <property type="match status" value="1"/>
</dbReference>
<evidence type="ECO:0000259" key="4">
    <source>
        <dbReference type="PROSITE" id="PS50089"/>
    </source>
</evidence>
<dbReference type="InterPro" id="IPR025151">
    <property type="entry name" value="ELYS_dom"/>
</dbReference>
<dbReference type="GO" id="GO:0004842">
    <property type="term" value="F:ubiquitin-protein transferase activity"/>
    <property type="evidence" value="ECO:0000318"/>
    <property type="project" value="GO_Central"/>
</dbReference>
<evidence type="ECO:0000313" key="5">
    <source>
        <dbReference type="RefSeq" id="XP_016458987.1"/>
    </source>
</evidence>
<evidence type="ECO:0000256" key="1">
    <source>
        <dbReference type="ARBA" id="ARBA00004123"/>
    </source>
</evidence>
<name>A0A1S3Z467_TOBAC</name>
<reference evidence="5" key="1">
    <citation type="submission" date="2025-08" db="UniProtKB">
        <authorList>
            <consortium name="RefSeq"/>
        </authorList>
    </citation>
    <scope>IDENTIFICATION</scope>
</reference>
<evidence type="ECO:0000256" key="3">
    <source>
        <dbReference type="PROSITE-ProRule" id="PRU00175"/>
    </source>
</evidence>
<dbReference type="OMA" id="HKCLLDF"/>
<dbReference type="OrthoDB" id="20729at2759"/>
<keyword evidence="3" id="KW-0862">Zinc</keyword>
<feature type="domain" description="RING-type" evidence="4">
    <location>
        <begin position="71"/>
        <end position="102"/>
    </location>
</feature>
<dbReference type="KEGG" id="nta:107782603"/>
<dbReference type="PANTHER" id="PTHR47358:SF2">
    <property type="entry name" value="E3 UBIQUITIN-PROTEIN LIGASE HOS1"/>
    <property type="match status" value="1"/>
</dbReference>
<sequence>MERRRFDESSVLPHSIAVGSGLRSSPPPRPPNYTCRRVQGALKHLASIDPLELCDEAKVEHCRATRDLRSCGRHVQSVLNSCGHASLCEECSQRCDVCPICRISLPKDADRLRLRLYYECIEAGLISKRCDDRLQEKEDSDKQLVADIQRLYTLFDVALENNLVSLICHYVIDVCMDESAVSSDPIIAFLLDEVVVKDWCKRTFNNILTEIQVIYNLSMNALKENLSLFLKFSVKLGGISNVIDVLESSFKGSLSAKLHDLHHLQESILKTKQHVDIMIWCIRHEFLENVSSRHRDFASWRALVSGRKSAAIKRAWPDSISHSEESNGQYRSTLFIEDALSNIEAAEQGDVDDHEEELALAYLQKDGGSLYSRSKIEGMAGCYPFENLRAAVDILFLRGSSDLVVAKQATFLYYMFDRQWTVPDEEWRHIIDDFAATFGVTRHSLLESFTFFLLDDEGALALKEACQLLPEISSPTIHPKVAQVLLERENPDAALMVLRWSGQDGTQLVSLREAVTAVRVRVECGLLTEAFTYQRLVCAKIKEKKLRGEQFQSACVEVEDQSWSWGLWVETLVTEICCLCIRRNLVDRMIELPWNADEEKHLHKCLLDFAAEDPSTAIGSLLVVFYLQRQRYVEAYQVDQKLQSMEENYISKNSATEEVLDRIKSTNHWRTCLVVSELDLFDLLFSMHI</sequence>
<dbReference type="GO" id="GO:0016567">
    <property type="term" value="P:protein ubiquitination"/>
    <property type="evidence" value="ECO:0007669"/>
    <property type="project" value="InterPro"/>
</dbReference>
<dbReference type="GO" id="GO:0005737">
    <property type="term" value="C:cytoplasm"/>
    <property type="evidence" value="ECO:0000318"/>
    <property type="project" value="GO_Central"/>
</dbReference>
<dbReference type="GO" id="GO:0005634">
    <property type="term" value="C:nucleus"/>
    <property type="evidence" value="ECO:0000318"/>
    <property type="project" value="GO_Central"/>
</dbReference>
<evidence type="ECO:0000256" key="2">
    <source>
        <dbReference type="ARBA" id="ARBA00023242"/>
    </source>
</evidence>
<proteinExistence type="predicted"/>
<dbReference type="Pfam" id="PF13934">
    <property type="entry name" value="ELYS"/>
    <property type="match status" value="1"/>
</dbReference>
<organism evidence="5">
    <name type="scientific">Nicotiana tabacum</name>
    <name type="common">Common tobacco</name>
    <dbReference type="NCBI Taxonomy" id="4097"/>
    <lineage>
        <taxon>Eukaryota</taxon>
        <taxon>Viridiplantae</taxon>
        <taxon>Streptophyta</taxon>
        <taxon>Embryophyta</taxon>
        <taxon>Tracheophyta</taxon>
        <taxon>Spermatophyta</taxon>
        <taxon>Magnoliopsida</taxon>
        <taxon>eudicotyledons</taxon>
        <taxon>Gunneridae</taxon>
        <taxon>Pentapetalae</taxon>
        <taxon>asterids</taxon>
        <taxon>lamiids</taxon>
        <taxon>Solanales</taxon>
        <taxon>Solanaceae</taxon>
        <taxon>Nicotianoideae</taxon>
        <taxon>Nicotianeae</taxon>
        <taxon>Nicotiana</taxon>
    </lineage>
</organism>
<dbReference type="PANTHER" id="PTHR47358">
    <property type="entry name" value="E3 UBIQUITIN-PROTEIN LIGASE HOS1"/>
    <property type="match status" value="1"/>
</dbReference>